<dbReference type="EMBL" id="CP002629">
    <property type="protein sequence ID" value="AEB10438.1"/>
    <property type="molecule type" value="Genomic_DNA"/>
</dbReference>
<dbReference type="Pfam" id="PF14251">
    <property type="entry name" value="PterinBD-DUF4346"/>
    <property type="match status" value="1"/>
</dbReference>
<dbReference type="HOGENOM" id="CLU_042142_0_0_7"/>
<evidence type="ECO:0000313" key="3">
    <source>
        <dbReference type="Proteomes" id="UP000000483"/>
    </source>
</evidence>
<name>F2NDU1_DESAR</name>
<dbReference type="AlphaFoldDB" id="F2NDU1"/>
<proteinExistence type="predicted"/>
<accession>F2NDU1</accession>
<gene>
    <name evidence="2" type="ordered locus">Desac_2621</name>
</gene>
<organism evidence="2 3">
    <name type="scientific">Desulfobacca acetoxidans (strain ATCC 700848 / DSM 11109 / ASRB2)</name>
    <dbReference type="NCBI Taxonomy" id="880072"/>
    <lineage>
        <taxon>Bacteria</taxon>
        <taxon>Pseudomonadati</taxon>
        <taxon>Thermodesulfobacteriota</taxon>
        <taxon>Desulfobaccia</taxon>
        <taxon>Desulfobaccales</taxon>
        <taxon>Desulfobaccaceae</taxon>
        <taxon>Desulfobacca</taxon>
    </lineage>
</organism>
<feature type="domain" description="DUF4346" evidence="1">
    <location>
        <begin position="415"/>
        <end position="491"/>
    </location>
</feature>
<evidence type="ECO:0000259" key="1">
    <source>
        <dbReference type="Pfam" id="PF14251"/>
    </source>
</evidence>
<evidence type="ECO:0000313" key="2">
    <source>
        <dbReference type="EMBL" id="AEB10438.1"/>
    </source>
</evidence>
<keyword evidence="3" id="KW-1185">Reference proteome</keyword>
<dbReference type="GO" id="GO:0016740">
    <property type="term" value="F:transferase activity"/>
    <property type="evidence" value="ECO:0007669"/>
    <property type="project" value="UniProtKB-KW"/>
</dbReference>
<dbReference type="Gene3D" id="3.30.572.10">
    <property type="entry name" value="Thymidylate synthase/dCMP hydroxymethylase domain"/>
    <property type="match status" value="1"/>
</dbReference>
<dbReference type="eggNOG" id="COG0207">
    <property type="taxonomic scope" value="Bacteria"/>
</dbReference>
<protein>
    <recommendedName>
        <fullName evidence="1">DUF4346 domain-containing protein</fullName>
    </recommendedName>
</protein>
<dbReference type="OrthoDB" id="4029442at2"/>
<dbReference type="RefSeq" id="WP_013707547.1">
    <property type="nucleotide sequence ID" value="NC_015388.1"/>
</dbReference>
<reference evidence="2 3" key="1">
    <citation type="journal article" date="2011" name="Stand. Genomic Sci.">
        <title>Complete genome sequence of the acetate-degrading sulfate reducer Desulfobacca acetoxidans type strain (ASRB2).</title>
        <authorList>
            <person name="Goker M."/>
            <person name="Teshima H."/>
            <person name="Lapidus A."/>
            <person name="Nolan M."/>
            <person name="Lucas S."/>
            <person name="Hammon N."/>
            <person name="Deshpande S."/>
            <person name="Cheng J.F."/>
            <person name="Tapia R."/>
            <person name="Han C."/>
            <person name="Goodwin L."/>
            <person name="Pitluck S."/>
            <person name="Huntemann M."/>
            <person name="Liolios K."/>
            <person name="Ivanova N."/>
            <person name="Pagani I."/>
            <person name="Mavromatis K."/>
            <person name="Ovchinikova G."/>
            <person name="Pati A."/>
            <person name="Chen A."/>
            <person name="Palaniappan K."/>
            <person name="Land M."/>
            <person name="Hauser L."/>
            <person name="Brambilla E.M."/>
            <person name="Rohde M."/>
            <person name="Spring S."/>
            <person name="Detter J.C."/>
            <person name="Woyke T."/>
            <person name="Bristow J."/>
            <person name="Eisen J.A."/>
            <person name="Markowitz V."/>
            <person name="Hugenholtz P."/>
            <person name="Kyrpides N.C."/>
            <person name="Klenk H.P."/>
        </authorList>
    </citation>
    <scope>NUCLEOTIDE SEQUENCE [LARGE SCALE GENOMIC DNA]</scope>
    <source>
        <strain evidence="3">ATCC 700848 / DSM 11109 / ASRB2</strain>
    </source>
</reference>
<dbReference type="KEGG" id="dao:Desac_2621"/>
<dbReference type="STRING" id="880072.Desac_2621"/>
<dbReference type="InterPro" id="IPR025595">
    <property type="entry name" value="PterinBD-DUF4346"/>
</dbReference>
<sequence length="491" mass="56490">MNFIPLYFQDKLTIVNPAGTIGVLTLWSKVDYVRERFRQAGVDLDAATSPIAVFGTLYGNGLRELLRNLLYNPQIQTLVVCGRNRSGSLEELQKFFAEGLEYGASPLVSYEPLTSGEQVSTCRIVGTNRLIDSLVRSEHFLATPRVCWLGEPKDDGTLARIREFFNGWRPEKQAPVTEKDRQEIALPRVSISHFPSCPQAHTIVRDTFLEAWQELLFIISRFAHPVRLAKGERLELQNVKVVIQRPVFDPEEALREFHFDPEKLRTYQRDFLRGEKGADETYSYGNRLRAYFGADNLKACLERLRADPEDRKAYLTLWDNNRDLINPKGQPCFVSSFFRRFDEKLTLTATFRTHNALDAWLPNVYGLMALQQWVALRLGMPIGPITVVSHSISIDRKELDRALAVVGRRPFGIREDPCGYFRISLDEGEILVEHRYGDVTLKEYRDRKAVRLQHQLARDLALSDLNHAIYLGRQLTRAEECLRTGREFEQE</sequence>
<dbReference type="SUPFAM" id="SSF55831">
    <property type="entry name" value="Thymidylate synthase/dCMP hydroxymethylase"/>
    <property type="match status" value="1"/>
</dbReference>
<dbReference type="InterPro" id="IPR036926">
    <property type="entry name" value="Thymidate_synth/dCMP_Mease_sf"/>
</dbReference>
<dbReference type="Proteomes" id="UP000000483">
    <property type="component" value="Chromosome"/>
</dbReference>
<reference evidence="3" key="2">
    <citation type="submission" date="2011-03" db="EMBL/GenBank/DDBJ databases">
        <title>The complete genome of Desulfobacca acetoxidans DSM 11109.</title>
        <authorList>
            <consortium name="US DOE Joint Genome Institute (JGI-PGF)"/>
            <person name="Lucas S."/>
            <person name="Copeland A."/>
            <person name="Lapidus A."/>
            <person name="Bruce D."/>
            <person name="Goodwin L."/>
            <person name="Pitluck S."/>
            <person name="Peters L."/>
            <person name="Kyrpides N."/>
            <person name="Mavromatis K."/>
            <person name="Ivanova N."/>
            <person name="Ovchinnikova G."/>
            <person name="Teshima H."/>
            <person name="Detter J.C."/>
            <person name="Han C."/>
            <person name="Land M."/>
            <person name="Hauser L."/>
            <person name="Markowitz V."/>
            <person name="Cheng J.-F."/>
            <person name="Hugenholtz P."/>
            <person name="Woyke T."/>
            <person name="Wu D."/>
            <person name="Spring S."/>
            <person name="Schueler E."/>
            <person name="Brambilla E."/>
            <person name="Klenk H.-P."/>
            <person name="Eisen J.A."/>
        </authorList>
    </citation>
    <scope>NUCLEOTIDE SEQUENCE [LARGE SCALE GENOMIC DNA]</scope>
    <source>
        <strain evidence="3">ATCC 700848 / DSM 11109 / ASRB2</strain>
    </source>
</reference>